<sequence length="159" mass="18308">MQWEFIKKNKDEVKHIKDETVKVFFQQSSEWQRRAAKYVNNPGEARKLLNEAVNKASQNRGGPLSEIWDSLQILFSLLKDWISGEYRGLPSKALLLILAGIVYFVTPIDIIPEFIVGLGLLDDAVILGWIIRQIGRELEEYRSWKMNGPVIDVKPIKVE</sequence>
<keyword evidence="3 5" id="KW-1133">Transmembrane helix</keyword>
<dbReference type="Pfam" id="PF06803">
    <property type="entry name" value="DUF1232"/>
    <property type="match status" value="1"/>
</dbReference>
<comment type="subcellular location">
    <subcellularLocation>
        <location evidence="1">Endomembrane system</location>
        <topology evidence="1">Multi-pass membrane protein</topology>
    </subcellularLocation>
</comment>
<evidence type="ECO:0000256" key="5">
    <source>
        <dbReference type="SAM" id="Phobius"/>
    </source>
</evidence>
<gene>
    <name evidence="7" type="ORF">ASZ90_020122</name>
</gene>
<proteinExistence type="predicted"/>
<evidence type="ECO:0000259" key="6">
    <source>
        <dbReference type="Pfam" id="PF06803"/>
    </source>
</evidence>
<feature type="domain" description="DUF1232" evidence="6">
    <location>
        <begin position="93"/>
        <end position="129"/>
    </location>
</feature>
<dbReference type="InterPro" id="IPR010652">
    <property type="entry name" value="DUF1232"/>
</dbReference>
<dbReference type="AlphaFoldDB" id="A0A0W8E1I2"/>
<protein>
    <recommendedName>
        <fullName evidence="6">DUF1232 domain-containing protein</fullName>
    </recommendedName>
</protein>
<accession>A0A0W8E1I2</accession>
<comment type="caution">
    <text evidence="7">The sequence shown here is derived from an EMBL/GenBank/DDBJ whole genome shotgun (WGS) entry which is preliminary data.</text>
</comment>
<name>A0A0W8E1I2_9ZZZZ</name>
<feature type="transmembrane region" description="Helical" evidence="5">
    <location>
        <begin position="89"/>
        <end position="108"/>
    </location>
</feature>
<keyword evidence="2 5" id="KW-0812">Transmembrane</keyword>
<dbReference type="GO" id="GO:0012505">
    <property type="term" value="C:endomembrane system"/>
    <property type="evidence" value="ECO:0007669"/>
    <property type="project" value="UniProtKB-SubCell"/>
</dbReference>
<evidence type="ECO:0000256" key="2">
    <source>
        <dbReference type="ARBA" id="ARBA00022692"/>
    </source>
</evidence>
<evidence type="ECO:0000313" key="7">
    <source>
        <dbReference type="EMBL" id="KUG02490.1"/>
    </source>
</evidence>
<evidence type="ECO:0000256" key="1">
    <source>
        <dbReference type="ARBA" id="ARBA00004127"/>
    </source>
</evidence>
<evidence type="ECO:0000256" key="3">
    <source>
        <dbReference type="ARBA" id="ARBA00022989"/>
    </source>
</evidence>
<organism evidence="7">
    <name type="scientific">hydrocarbon metagenome</name>
    <dbReference type="NCBI Taxonomy" id="938273"/>
    <lineage>
        <taxon>unclassified sequences</taxon>
        <taxon>metagenomes</taxon>
        <taxon>ecological metagenomes</taxon>
    </lineage>
</organism>
<keyword evidence="4 5" id="KW-0472">Membrane</keyword>
<evidence type="ECO:0000256" key="4">
    <source>
        <dbReference type="ARBA" id="ARBA00023136"/>
    </source>
</evidence>
<reference evidence="7" key="1">
    <citation type="journal article" date="2015" name="Proc. Natl. Acad. Sci. U.S.A.">
        <title>Networks of energetic and metabolic interactions define dynamics in microbial communities.</title>
        <authorList>
            <person name="Embree M."/>
            <person name="Liu J.K."/>
            <person name="Al-Bassam M.M."/>
            <person name="Zengler K."/>
        </authorList>
    </citation>
    <scope>NUCLEOTIDE SEQUENCE</scope>
</reference>
<dbReference type="EMBL" id="LNQE01001918">
    <property type="protein sequence ID" value="KUG02490.1"/>
    <property type="molecule type" value="Genomic_DNA"/>
</dbReference>